<dbReference type="EMBL" id="BRXW01000680">
    <property type="protein sequence ID" value="GMH73708.1"/>
    <property type="molecule type" value="Genomic_DNA"/>
</dbReference>
<feature type="domain" description="SET" evidence="2">
    <location>
        <begin position="17"/>
        <end position="174"/>
    </location>
</feature>
<dbReference type="AlphaFoldDB" id="A0A9W7EEP4"/>
<dbReference type="PROSITE" id="PS50280">
    <property type="entry name" value="SET"/>
    <property type="match status" value="1"/>
</dbReference>
<reference evidence="4" key="1">
    <citation type="journal article" date="2023" name="Commun. Biol.">
        <title>Genome analysis of Parmales, the sister group of diatoms, reveals the evolutionary specialization of diatoms from phago-mixotrophs to photoautotrophs.</title>
        <authorList>
            <person name="Ban H."/>
            <person name="Sato S."/>
            <person name="Yoshikawa S."/>
            <person name="Yamada K."/>
            <person name="Nakamura Y."/>
            <person name="Ichinomiya M."/>
            <person name="Sato N."/>
            <person name="Blanc-Mathieu R."/>
            <person name="Endo H."/>
            <person name="Kuwata A."/>
            <person name="Ogata H."/>
        </authorList>
    </citation>
    <scope>NUCLEOTIDE SEQUENCE [LARGE SCALE GENOMIC DNA]</scope>
    <source>
        <strain evidence="4">NIES 3700</strain>
    </source>
</reference>
<comment type="caution">
    <text evidence="3">The sequence shown here is derived from an EMBL/GenBank/DDBJ whole genome shotgun (WGS) entry which is preliminary data.</text>
</comment>
<dbReference type="SUPFAM" id="SSF82199">
    <property type="entry name" value="SET domain"/>
    <property type="match status" value="1"/>
</dbReference>
<dbReference type="InterPro" id="IPR011990">
    <property type="entry name" value="TPR-like_helical_dom_sf"/>
</dbReference>
<feature type="compositionally biased region" description="Low complexity" evidence="1">
    <location>
        <begin position="1"/>
        <end position="16"/>
    </location>
</feature>
<dbReference type="CDD" id="cd20071">
    <property type="entry name" value="SET_SMYD"/>
    <property type="match status" value="1"/>
</dbReference>
<dbReference type="InterPro" id="IPR001214">
    <property type="entry name" value="SET_dom"/>
</dbReference>
<feature type="region of interest" description="Disordered" evidence="1">
    <location>
        <begin position="1"/>
        <end position="23"/>
    </location>
</feature>
<dbReference type="InterPro" id="IPR046341">
    <property type="entry name" value="SET_dom_sf"/>
</dbReference>
<sequence>MSSSLCHTSTSSSSSSPPYVQKTTPKSGESLFYTFPLSAHTEILSDSTFPTPSITSDWVYDYCASYEECDEDEQSLWNDLCMSIPDSHSLIPLITSGCSNYITKTSSYLELEELVTAVKIARCNSFSDRNIHPVVSRVNHSCLPNAIYLPTTMGCKLKTLREVEAGEEITISYLGINVFTSNGVRNSRLLEEKFFTCMCRRCSTPPIENRIPCEKCHPREGGGLTEEVEFEEGEVCYGVVMCEKCGEVFGKESLELRRKIEERAGKALNDEGEETSHRAKQGCVGGLKEPTSLRLVVGTELKRINGGLTLAFSQSFFDHSAISVTASNSYVTAGNSYAPKTPLGSTIVTIRYIDVIREIHEVCSQILGPRHYSTALTSLTIVDSMCHDFNRVMILGEKCDDLELAECIDSLGRVWNFGEGVMEGGGGLLCYGQCLTVARGLSVMGDEKSVHFGKVWAERAWGFLEGLGEEGERKVCMKLMEGKVEGEEGGEKPSKKMKI</sequence>
<accession>A0A9W7EEP4</accession>
<dbReference type="Gene3D" id="2.170.270.10">
    <property type="entry name" value="SET domain"/>
    <property type="match status" value="1"/>
</dbReference>
<dbReference type="Gene3D" id="1.25.40.10">
    <property type="entry name" value="Tetratricopeptide repeat domain"/>
    <property type="match status" value="1"/>
</dbReference>
<evidence type="ECO:0000256" key="1">
    <source>
        <dbReference type="SAM" id="MobiDB-lite"/>
    </source>
</evidence>
<evidence type="ECO:0000259" key="2">
    <source>
        <dbReference type="PROSITE" id="PS50280"/>
    </source>
</evidence>
<dbReference type="GO" id="GO:0005634">
    <property type="term" value="C:nucleus"/>
    <property type="evidence" value="ECO:0007669"/>
    <property type="project" value="TreeGrafter"/>
</dbReference>
<evidence type="ECO:0000313" key="4">
    <source>
        <dbReference type="Proteomes" id="UP001165122"/>
    </source>
</evidence>
<dbReference type="PANTHER" id="PTHR12197:SF251">
    <property type="entry name" value="EG:BACR7C10.4 PROTEIN"/>
    <property type="match status" value="1"/>
</dbReference>
<dbReference type="Proteomes" id="UP001165122">
    <property type="component" value="Unassembled WGS sequence"/>
</dbReference>
<proteinExistence type="predicted"/>
<name>A0A9W7EEP4_9STRA</name>
<dbReference type="InterPro" id="IPR050869">
    <property type="entry name" value="H3K4_H4K5_MeTrfase"/>
</dbReference>
<dbReference type="Pfam" id="PF00856">
    <property type="entry name" value="SET"/>
    <property type="match status" value="1"/>
</dbReference>
<organism evidence="3 4">
    <name type="scientific">Triparma laevis f. longispina</name>
    <dbReference type="NCBI Taxonomy" id="1714387"/>
    <lineage>
        <taxon>Eukaryota</taxon>
        <taxon>Sar</taxon>
        <taxon>Stramenopiles</taxon>
        <taxon>Ochrophyta</taxon>
        <taxon>Bolidophyceae</taxon>
        <taxon>Parmales</taxon>
        <taxon>Triparmaceae</taxon>
        <taxon>Triparma</taxon>
    </lineage>
</organism>
<gene>
    <name evidence="3" type="ORF">TrLO_g14521</name>
</gene>
<keyword evidence="4" id="KW-1185">Reference proteome</keyword>
<dbReference type="PANTHER" id="PTHR12197">
    <property type="entry name" value="HISTONE-LYSINE N-METHYLTRANSFERASE SMYD"/>
    <property type="match status" value="1"/>
</dbReference>
<dbReference type="OrthoDB" id="5945798at2759"/>
<evidence type="ECO:0000313" key="3">
    <source>
        <dbReference type="EMBL" id="GMH73708.1"/>
    </source>
</evidence>
<protein>
    <recommendedName>
        <fullName evidence="2">SET domain-containing protein</fullName>
    </recommendedName>
</protein>